<dbReference type="AlphaFoldDB" id="A0A6A6QRL1"/>
<reference evidence="2" key="1">
    <citation type="journal article" date="2020" name="Stud. Mycol.">
        <title>101 Dothideomycetes genomes: a test case for predicting lifestyles and emergence of pathogens.</title>
        <authorList>
            <person name="Haridas S."/>
            <person name="Albert R."/>
            <person name="Binder M."/>
            <person name="Bloem J."/>
            <person name="Labutti K."/>
            <person name="Salamov A."/>
            <person name="Andreopoulos B."/>
            <person name="Baker S."/>
            <person name="Barry K."/>
            <person name="Bills G."/>
            <person name="Bluhm B."/>
            <person name="Cannon C."/>
            <person name="Castanera R."/>
            <person name="Culley D."/>
            <person name="Daum C."/>
            <person name="Ezra D."/>
            <person name="Gonzalez J."/>
            <person name="Henrissat B."/>
            <person name="Kuo A."/>
            <person name="Liang C."/>
            <person name="Lipzen A."/>
            <person name="Lutzoni F."/>
            <person name="Magnuson J."/>
            <person name="Mondo S."/>
            <person name="Nolan M."/>
            <person name="Ohm R."/>
            <person name="Pangilinan J."/>
            <person name="Park H.-J."/>
            <person name="Ramirez L."/>
            <person name="Alfaro M."/>
            <person name="Sun H."/>
            <person name="Tritt A."/>
            <person name="Yoshinaga Y."/>
            <person name="Zwiers L.-H."/>
            <person name="Turgeon B."/>
            <person name="Goodwin S."/>
            <person name="Spatafora J."/>
            <person name="Crous P."/>
            <person name="Grigoriev I."/>
        </authorList>
    </citation>
    <scope>NUCLEOTIDE SEQUENCE</scope>
    <source>
        <strain evidence="2">CBS 269.34</strain>
    </source>
</reference>
<evidence type="ECO:0000313" key="2">
    <source>
        <dbReference type="EMBL" id="KAF2495005.1"/>
    </source>
</evidence>
<evidence type="ECO:0000256" key="1">
    <source>
        <dbReference type="SAM" id="MobiDB-lite"/>
    </source>
</evidence>
<name>A0A6A6QRL1_9PEZI</name>
<gene>
    <name evidence="2" type="ORF">BU16DRAFT_51983</name>
</gene>
<dbReference type="Proteomes" id="UP000799750">
    <property type="component" value="Unassembled WGS sequence"/>
</dbReference>
<organism evidence="2 3">
    <name type="scientific">Lophium mytilinum</name>
    <dbReference type="NCBI Taxonomy" id="390894"/>
    <lineage>
        <taxon>Eukaryota</taxon>
        <taxon>Fungi</taxon>
        <taxon>Dikarya</taxon>
        <taxon>Ascomycota</taxon>
        <taxon>Pezizomycotina</taxon>
        <taxon>Dothideomycetes</taxon>
        <taxon>Pleosporomycetidae</taxon>
        <taxon>Mytilinidiales</taxon>
        <taxon>Mytilinidiaceae</taxon>
        <taxon>Lophium</taxon>
    </lineage>
</organism>
<dbReference type="EMBL" id="MU004190">
    <property type="protein sequence ID" value="KAF2495005.1"/>
    <property type="molecule type" value="Genomic_DNA"/>
</dbReference>
<proteinExistence type="predicted"/>
<feature type="compositionally biased region" description="Polar residues" evidence="1">
    <location>
        <begin position="29"/>
        <end position="46"/>
    </location>
</feature>
<evidence type="ECO:0000313" key="3">
    <source>
        <dbReference type="Proteomes" id="UP000799750"/>
    </source>
</evidence>
<dbReference type="OrthoDB" id="3939315at2759"/>
<feature type="region of interest" description="Disordered" evidence="1">
    <location>
        <begin position="1"/>
        <end position="52"/>
    </location>
</feature>
<sequence>MQLPPSIQPFNTRLNPYNDLPPPYFGDDATTTPKPESQAPPTQLTPSEPARCNEASLPPAYHALDPLLSHLTLAAPLIHASTTSSTSSLPRYQLSQTLTKSGRPLTLSIRHLLPTECRRLSTASQSSRPEALRYDDDTTLYHISRHGPRAELRGLRAGTLDGRIELTSGAGVRGRWWKFWHVVRSQRFDALDPANEARIQKYGYRAEDEVERRVLFLVIRGDWWSGEGQKVAVEQGAEKGGQGGIKVLDAAGDKRRRDLVVACWVMRAWMGGGVRW</sequence>
<protein>
    <submittedName>
        <fullName evidence="2">Uncharacterized protein</fullName>
    </submittedName>
</protein>
<accession>A0A6A6QRL1</accession>
<keyword evidence="3" id="KW-1185">Reference proteome</keyword>